<dbReference type="Pfam" id="PF23023">
    <property type="entry name" value="Anti-Pycsar_Apyc1"/>
    <property type="match status" value="1"/>
</dbReference>
<dbReference type="Gene3D" id="3.60.15.10">
    <property type="entry name" value="Ribonuclease Z/Hydroxyacylglutathione hydrolase-like"/>
    <property type="match status" value="1"/>
</dbReference>
<name>A0A7J3ZKP5_9CREN</name>
<accession>A0A7J3ZKP5</accession>
<keyword evidence="2" id="KW-0378">Hydrolase</keyword>
<dbReference type="GO" id="GO:0042781">
    <property type="term" value="F:3'-tRNA processing endoribonuclease activity"/>
    <property type="evidence" value="ECO:0007669"/>
    <property type="project" value="TreeGrafter"/>
</dbReference>
<organism evidence="2">
    <name type="scientific">Fervidicoccus fontis</name>
    <dbReference type="NCBI Taxonomy" id="683846"/>
    <lineage>
        <taxon>Archaea</taxon>
        <taxon>Thermoproteota</taxon>
        <taxon>Thermoprotei</taxon>
        <taxon>Fervidicoccales</taxon>
        <taxon>Fervidicoccaceae</taxon>
        <taxon>Fervidicoccus</taxon>
    </lineage>
</organism>
<reference evidence="2" key="1">
    <citation type="journal article" date="2020" name="mSystems">
        <title>Genome- and Community-Level Interaction Insights into Carbon Utilization and Element Cycling Functions of Hydrothermarchaeota in Hydrothermal Sediment.</title>
        <authorList>
            <person name="Zhou Z."/>
            <person name="Liu Y."/>
            <person name="Xu W."/>
            <person name="Pan J."/>
            <person name="Luo Z.H."/>
            <person name="Li M."/>
        </authorList>
    </citation>
    <scope>NUCLEOTIDE SEQUENCE [LARGE SCALE GENOMIC DNA]</scope>
    <source>
        <strain evidence="2">SpSt-1116</strain>
    </source>
</reference>
<dbReference type="SMART" id="SM00849">
    <property type="entry name" value="Lactamase_B"/>
    <property type="match status" value="1"/>
</dbReference>
<evidence type="ECO:0000259" key="1">
    <source>
        <dbReference type="SMART" id="SM00849"/>
    </source>
</evidence>
<dbReference type="SUPFAM" id="SSF56281">
    <property type="entry name" value="Metallo-hydrolase/oxidoreductase"/>
    <property type="match status" value="1"/>
</dbReference>
<sequence length="244" mass="27219">MEVLILGSGAGGLAGRRAQSSIVLREEGTVLLLDAGQPLPKRLYEESVDPQSISYVLVTHAHADHLFGLVGLLYDLATIGVRRAPPIYAGTFTVEKLRVLERHFFPKSIEAEIEIIEDFKEEQIELGSLVIETFPVKHTIPTLGVRVFSRKTGRCVFYSSDTAFLENLREKAECDVGIHEATIPVGMEDCSHEAGHHSSPRQALTVLEKSRVRVLTHISEYTFRDPFSYEKPYIVAFDGLRISL</sequence>
<dbReference type="InterPro" id="IPR001279">
    <property type="entry name" value="Metallo-B-lactamas"/>
</dbReference>
<dbReference type="EMBL" id="DRZC01000062">
    <property type="protein sequence ID" value="HHQ80667.1"/>
    <property type="molecule type" value="Genomic_DNA"/>
</dbReference>
<evidence type="ECO:0000313" key="2">
    <source>
        <dbReference type="EMBL" id="HHQ80667.1"/>
    </source>
</evidence>
<proteinExistence type="predicted"/>
<gene>
    <name evidence="2" type="ORF">ENM78_04380</name>
</gene>
<dbReference type="PANTHER" id="PTHR46018:SF2">
    <property type="entry name" value="ZINC PHOSPHODIESTERASE ELAC PROTEIN 1"/>
    <property type="match status" value="1"/>
</dbReference>
<protein>
    <submittedName>
        <fullName evidence="2">MBL fold metallo-hydrolase</fullName>
    </submittedName>
</protein>
<comment type="caution">
    <text evidence="2">The sequence shown here is derived from an EMBL/GenBank/DDBJ whole genome shotgun (WGS) entry which is preliminary data.</text>
</comment>
<dbReference type="AlphaFoldDB" id="A0A7J3ZKP5"/>
<dbReference type="PANTHER" id="PTHR46018">
    <property type="entry name" value="ZINC PHOSPHODIESTERASE ELAC PROTEIN 1"/>
    <property type="match status" value="1"/>
</dbReference>
<dbReference type="InterPro" id="IPR036866">
    <property type="entry name" value="RibonucZ/Hydroxyglut_hydro"/>
</dbReference>
<feature type="domain" description="Metallo-beta-lactamase" evidence="1">
    <location>
        <begin position="18"/>
        <end position="218"/>
    </location>
</feature>